<reference evidence="2 3" key="1">
    <citation type="submission" date="2019-02" db="EMBL/GenBank/DDBJ databases">
        <title>Kribbella capetownensis sp. nov. and Kribbella speibonae sp. nov., isolated from soil.</title>
        <authorList>
            <person name="Curtis S.M."/>
            <person name="Norton I."/>
            <person name="Everest G.J."/>
            <person name="Meyers P.R."/>
        </authorList>
    </citation>
    <scope>NUCLEOTIDE SEQUENCE [LARGE SCALE GENOMIC DNA]</scope>
    <source>
        <strain evidence="2 3">KCTC 29219</strain>
    </source>
</reference>
<dbReference type="RefSeq" id="WP_131338084.1">
    <property type="nucleotide sequence ID" value="NZ_SJJZ01000002.1"/>
</dbReference>
<accession>A0A4R0HF19</accession>
<dbReference type="OrthoDB" id="3863176at2"/>
<dbReference type="InterPro" id="IPR001466">
    <property type="entry name" value="Beta-lactam-related"/>
</dbReference>
<evidence type="ECO:0000313" key="3">
    <source>
        <dbReference type="Proteomes" id="UP000292346"/>
    </source>
</evidence>
<keyword evidence="2" id="KW-0378">Hydrolase</keyword>
<proteinExistence type="predicted"/>
<dbReference type="SUPFAM" id="SSF56601">
    <property type="entry name" value="beta-lactamase/transpeptidase-like"/>
    <property type="match status" value="1"/>
</dbReference>
<dbReference type="PANTHER" id="PTHR46825:SF9">
    <property type="entry name" value="BETA-LACTAMASE-RELATED DOMAIN-CONTAINING PROTEIN"/>
    <property type="match status" value="1"/>
</dbReference>
<dbReference type="InterPro" id="IPR050491">
    <property type="entry name" value="AmpC-like"/>
</dbReference>
<feature type="domain" description="Beta-lactamase-related" evidence="1">
    <location>
        <begin position="10"/>
        <end position="314"/>
    </location>
</feature>
<keyword evidence="3" id="KW-1185">Reference proteome</keyword>
<dbReference type="Gene3D" id="3.40.710.10">
    <property type="entry name" value="DD-peptidase/beta-lactamase superfamily"/>
    <property type="match status" value="1"/>
</dbReference>
<dbReference type="GO" id="GO:0016787">
    <property type="term" value="F:hydrolase activity"/>
    <property type="evidence" value="ECO:0007669"/>
    <property type="project" value="UniProtKB-KW"/>
</dbReference>
<dbReference type="Pfam" id="PF00144">
    <property type="entry name" value="Beta-lactamase"/>
    <property type="match status" value="1"/>
</dbReference>
<sequence length="509" mass="56480">MLSKQVVAGLRRRVAGLLEEHRVPGIAVGICDGTSMLWSAGFGSTRAGGGEPVTPETMFGVQSCSKMYTATAVLLAVQDGLVDLDVPIVEYLPEIRLNSSFEARPERVITLRHLLNHTAGFTHEAPVGSSYLVGRESFEAHCRSIYDTWLRFPVGHHFQYSNLGIDLAGYILQRRSGLPFDRFVRRTLFEPLGLTRTTFNAAEIQREKDRAIGHSTGYPRIPVRVPMVAAGGLYTSVNDSCRFMQFQLGDPVHLAEMYRLTGRERGYGLGIAVTRAHGIPVRGHGGGGFGFLSDIYWAPDARIGVVVLTNSTAHPFQWELAAEIFREVVPHRTPRKVGPPPEVSAGSLAGLAGNYSGSGTDQVVFEVEEDRGVLVRGGTRHPARFVGPLEFMIENDERFRFRDLDDAGRPAYLECIDDEHVRFRNDVPEAAPAAADGPWNRDYAVRAYGVREGTARLRKENRVYLFDDWRGGTVRLRRHRPGLYISATGEALDLTRTPPTYANIRLHQL</sequence>
<organism evidence="2 3">
    <name type="scientific">Kribbella soli</name>
    <dbReference type="NCBI Taxonomy" id="1124743"/>
    <lineage>
        <taxon>Bacteria</taxon>
        <taxon>Bacillati</taxon>
        <taxon>Actinomycetota</taxon>
        <taxon>Actinomycetes</taxon>
        <taxon>Propionibacteriales</taxon>
        <taxon>Kribbellaceae</taxon>
        <taxon>Kribbella</taxon>
    </lineage>
</organism>
<evidence type="ECO:0000313" key="2">
    <source>
        <dbReference type="EMBL" id="TCC07442.1"/>
    </source>
</evidence>
<dbReference type="EMBL" id="SJJZ01000002">
    <property type="protein sequence ID" value="TCC07442.1"/>
    <property type="molecule type" value="Genomic_DNA"/>
</dbReference>
<evidence type="ECO:0000259" key="1">
    <source>
        <dbReference type="Pfam" id="PF00144"/>
    </source>
</evidence>
<protein>
    <submittedName>
        <fullName evidence="2">Class A beta-lactamase-related serine hydrolase</fullName>
    </submittedName>
</protein>
<dbReference type="InterPro" id="IPR012338">
    <property type="entry name" value="Beta-lactam/transpept-like"/>
</dbReference>
<dbReference type="Proteomes" id="UP000292346">
    <property type="component" value="Unassembled WGS sequence"/>
</dbReference>
<dbReference type="AlphaFoldDB" id="A0A4R0HF19"/>
<name>A0A4R0HF19_9ACTN</name>
<gene>
    <name evidence="2" type="ORF">E0H45_15745</name>
</gene>
<comment type="caution">
    <text evidence="2">The sequence shown here is derived from an EMBL/GenBank/DDBJ whole genome shotgun (WGS) entry which is preliminary data.</text>
</comment>
<dbReference type="PANTHER" id="PTHR46825">
    <property type="entry name" value="D-ALANYL-D-ALANINE-CARBOXYPEPTIDASE/ENDOPEPTIDASE AMPH"/>
    <property type="match status" value="1"/>
</dbReference>